<evidence type="ECO:0000259" key="2">
    <source>
        <dbReference type="PROSITE" id="PS50983"/>
    </source>
</evidence>
<dbReference type="Proteomes" id="UP000503840">
    <property type="component" value="Unassembled WGS sequence"/>
</dbReference>
<dbReference type="PANTHER" id="PTHR30535">
    <property type="entry name" value="VITAMIN B12-BINDING PROTEIN"/>
    <property type="match status" value="1"/>
</dbReference>
<evidence type="ECO:0000313" key="4">
    <source>
        <dbReference type="Proteomes" id="UP000503840"/>
    </source>
</evidence>
<dbReference type="RefSeq" id="WP_243452083.1">
    <property type="nucleotide sequence ID" value="NZ_BLVO01000012.1"/>
</dbReference>
<keyword evidence="4" id="KW-1185">Reference proteome</keyword>
<reference evidence="3 4" key="1">
    <citation type="submission" date="2020-05" db="EMBL/GenBank/DDBJ databases">
        <title>Draft genome sequence of Desulfovibrio sp. strain HN2T.</title>
        <authorList>
            <person name="Ueno A."/>
            <person name="Tamazawa S."/>
            <person name="Tamamura S."/>
            <person name="Murakami T."/>
            <person name="Kiyama T."/>
            <person name="Inomata H."/>
            <person name="Amano Y."/>
            <person name="Miyakawa K."/>
            <person name="Tamaki H."/>
            <person name="Naganuma T."/>
            <person name="Kaneko K."/>
        </authorList>
    </citation>
    <scope>NUCLEOTIDE SEQUENCE [LARGE SCALE GENOMIC DNA]</scope>
    <source>
        <strain evidence="3 4">HN2</strain>
    </source>
</reference>
<keyword evidence="1" id="KW-0472">Membrane</keyword>
<organism evidence="3 4">
    <name type="scientific">Desulfovibrio subterraneus</name>
    <dbReference type="NCBI Taxonomy" id="2718620"/>
    <lineage>
        <taxon>Bacteria</taxon>
        <taxon>Pseudomonadati</taxon>
        <taxon>Thermodesulfobacteriota</taxon>
        <taxon>Desulfovibrionia</taxon>
        <taxon>Desulfovibrionales</taxon>
        <taxon>Desulfovibrionaceae</taxon>
        <taxon>Desulfovibrio</taxon>
    </lineage>
</organism>
<dbReference type="AlphaFoldDB" id="A0A7J0BGF8"/>
<accession>A0A7J0BGF8</accession>
<feature type="transmembrane region" description="Helical" evidence="1">
    <location>
        <begin position="26"/>
        <end position="48"/>
    </location>
</feature>
<dbReference type="InterPro" id="IPR050902">
    <property type="entry name" value="ABC_Transporter_SBP"/>
</dbReference>
<feature type="domain" description="Fe/B12 periplasmic-binding" evidence="2">
    <location>
        <begin position="75"/>
        <end position="326"/>
    </location>
</feature>
<evidence type="ECO:0000256" key="1">
    <source>
        <dbReference type="SAM" id="Phobius"/>
    </source>
</evidence>
<evidence type="ECO:0000313" key="3">
    <source>
        <dbReference type="EMBL" id="GFM32746.1"/>
    </source>
</evidence>
<dbReference type="PROSITE" id="PS50983">
    <property type="entry name" value="FE_B12_PBP"/>
    <property type="match status" value="1"/>
</dbReference>
<name>A0A7J0BGF8_9BACT</name>
<dbReference type="Gene3D" id="3.40.50.1980">
    <property type="entry name" value="Nitrogenase molybdenum iron protein domain"/>
    <property type="match status" value="2"/>
</dbReference>
<dbReference type="SUPFAM" id="SSF53807">
    <property type="entry name" value="Helical backbone' metal receptor"/>
    <property type="match status" value="1"/>
</dbReference>
<keyword evidence="1" id="KW-1133">Transmembrane helix</keyword>
<comment type="caution">
    <text evidence="3">The sequence shown here is derived from an EMBL/GenBank/DDBJ whole genome shotgun (WGS) entry which is preliminary data.</text>
</comment>
<gene>
    <name evidence="3" type="ORF">DSM101010T_11110</name>
</gene>
<dbReference type="InterPro" id="IPR002491">
    <property type="entry name" value="ABC_transptr_periplasmic_BD"/>
</dbReference>
<keyword evidence="1" id="KW-0812">Transmembrane</keyword>
<proteinExistence type="predicted"/>
<dbReference type="PANTHER" id="PTHR30535:SF34">
    <property type="entry name" value="MOLYBDATE-BINDING PROTEIN MOLA"/>
    <property type="match status" value="1"/>
</dbReference>
<protein>
    <submittedName>
        <fullName evidence="3">Iron ABC transporter substrate-binding protein</fullName>
    </submittedName>
</protein>
<dbReference type="Pfam" id="PF01497">
    <property type="entry name" value="Peripla_BP_2"/>
    <property type="match status" value="1"/>
</dbReference>
<sequence length="340" mass="36831">MAEPRTATSLLRPAPRPGRHTSITRLMIPVLMLIGLLAAFVLTMPVSLRAETAPNRPSIVDDAGRTITLNAPARRIIALYGGFNEILASMGLEDRIIARTKADTQPASIAALPSIGTHMRPNTEIITALGPDCILQLGGRKQASETQQILESLGFPVVFFQPSSFAELFDVIRRIGVLTDSPQAAQALVAGMEKRLDAVARAVAHEPARPTVFFEVRYPNLLGAGVRSIVSDIVTHAGGTNVLANDMKLVRLSEEELIRLDPQVYVMQTGPMNPTPVPMHERVHFATLRAVKDGRLLTVDEHAFSRPGPRAVDAVEELAKFLHPQAFAGTAFDINQGARP</sequence>
<dbReference type="EMBL" id="BLVO01000012">
    <property type="protein sequence ID" value="GFM32746.1"/>
    <property type="molecule type" value="Genomic_DNA"/>
</dbReference>
<dbReference type="GO" id="GO:0071281">
    <property type="term" value="P:cellular response to iron ion"/>
    <property type="evidence" value="ECO:0007669"/>
    <property type="project" value="TreeGrafter"/>
</dbReference>